<protein>
    <submittedName>
        <fullName evidence="4">Putative diguanylate cyclase YcdT</fullName>
        <ecNumber evidence="4">2.7.7.65</ecNumber>
    </submittedName>
</protein>
<dbReference type="PANTHER" id="PTHR46663:SF4">
    <property type="entry name" value="DIGUANYLATE CYCLASE DGCT-RELATED"/>
    <property type="match status" value="1"/>
</dbReference>
<dbReference type="Gene3D" id="3.30.450.20">
    <property type="entry name" value="PAS domain"/>
    <property type="match status" value="2"/>
</dbReference>
<evidence type="ECO:0000259" key="2">
    <source>
        <dbReference type="PROSITE" id="PS50113"/>
    </source>
</evidence>
<dbReference type="InterPro" id="IPR029787">
    <property type="entry name" value="Nucleotide_cyclase"/>
</dbReference>
<gene>
    <name evidence="4" type="primary">ycdT_2</name>
    <name evidence="4" type="ORF">GALL_67200</name>
</gene>
<feature type="domain" description="PAC" evidence="2">
    <location>
        <begin position="382"/>
        <end position="434"/>
    </location>
</feature>
<organism evidence="4">
    <name type="scientific">mine drainage metagenome</name>
    <dbReference type="NCBI Taxonomy" id="410659"/>
    <lineage>
        <taxon>unclassified sequences</taxon>
        <taxon>metagenomes</taxon>
        <taxon>ecological metagenomes</taxon>
    </lineage>
</organism>
<evidence type="ECO:0000259" key="3">
    <source>
        <dbReference type="PROSITE" id="PS50887"/>
    </source>
</evidence>
<dbReference type="CDD" id="cd01949">
    <property type="entry name" value="GGDEF"/>
    <property type="match status" value="1"/>
</dbReference>
<dbReference type="NCBIfam" id="TIGR00229">
    <property type="entry name" value="sensory_box"/>
    <property type="match status" value="2"/>
</dbReference>
<sequence>MTPSLLTNAELYRCAFEGMCDPILLLKDGRFVDCNAATLKMLGGITKSQLIDRTPGDISPAYQPDGRTSADKAEATIAIAMREGFHRFEWMHARADGSEFLVEISLTPITVGSEVVLLTLWRDITERKQAERFEQFRSHVLELLAGDQPLPVILEAIVRGVEQLDSAMLCTILLLDKDGKRLKTGAAPSLPDFYNRAIESVEIGVGVGSCGTAAFTGERVIVDDIATHAYWAPFTELAAQAKLGACWSQPIRSSTGQVLGTFAIYHHEAHRPAESDLHLIEQTAHLASIAIERSVAAEKLRDSEAHYRLLTEDALDVIWKTDSELRMTYISPADERLRGYRADEVVGHHVFELFTDEGIATAKEIMRQRKAIGSPAAQADFINFEAQHRCKDGRTIWGEIFSTAVFDEQGAITGYHGITREISKRKQMEEQVRQLAFHDSLTNLPNRRLLYDRLKQSMAASKRSGCHNAVMFLDLDNFKPLNDAHGHEAGDLLLIIAADRLKRSVREIDTVARFGGDEFVVVLNELDADRAASTALAGNVAEKIRAALSAPYLLTISKDGKTDIVVEHRCTVSIGVVVFINHEVNQDDILKWADATMYLAKEQGRNMICFFEGEI</sequence>
<dbReference type="Pfam" id="PF13185">
    <property type="entry name" value="GAF_2"/>
    <property type="match status" value="1"/>
</dbReference>
<feature type="domain" description="PAS" evidence="1">
    <location>
        <begin position="303"/>
        <end position="368"/>
    </location>
</feature>
<dbReference type="InterPro" id="IPR003018">
    <property type="entry name" value="GAF"/>
</dbReference>
<dbReference type="PROSITE" id="PS50112">
    <property type="entry name" value="PAS"/>
    <property type="match status" value="1"/>
</dbReference>
<feature type="domain" description="PAC" evidence="2">
    <location>
        <begin position="86"/>
        <end position="136"/>
    </location>
</feature>
<dbReference type="EC" id="2.7.7.65" evidence="4"/>
<dbReference type="SMART" id="SM00091">
    <property type="entry name" value="PAS"/>
    <property type="match status" value="2"/>
</dbReference>
<keyword evidence="4" id="KW-0808">Transferase</keyword>
<dbReference type="InterPro" id="IPR035965">
    <property type="entry name" value="PAS-like_dom_sf"/>
</dbReference>
<dbReference type="NCBIfam" id="TIGR00254">
    <property type="entry name" value="GGDEF"/>
    <property type="match status" value="1"/>
</dbReference>
<dbReference type="SUPFAM" id="SSF55781">
    <property type="entry name" value="GAF domain-like"/>
    <property type="match status" value="1"/>
</dbReference>
<comment type="caution">
    <text evidence="4">The sequence shown here is derived from an EMBL/GenBank/DDBJ whole genome shotgun (WGS) entry which is preliminary data.</text>
</comment>
<dbReference type="Gene3D" id="3.30.450.40">
    <property type="match status" value="1"/>
</dbReference>
<feature type="domain" description="GGDEF" evidence="3">
    <location>
        <begin position="466"/>
        <end position="613"/>
    </location>
</feature>
<dbReference type="Pfam" id="PF00990">
    <property type="entry name" value="GGDEF"/>
    <property type="match status" value="1"/>
</dbReference>
<dbReference type="PROSITE" id="PS50113">
    <property type="entry name" value="PAC"/>
    <property type="match status" value="2"/>
</dbReference>
<dbReference type="EMBL" id="MLJW01000019">
    <property type="protein sequence ID" value="OIR11863.1"/>
    <property type="molecule type" value="Genomic_DNA"/>
</dbReference>
<dbReference type="Pfam" id="PF13426">
    <property type="entry name" value="PAS_9"/>
    <property type="match status" value="2"/>
</dbReference>
<evidence type="ECO:0000259" key="1">
    <source>
        <dbReference type="PROSITE" id="PS50112"/>
    </source>
</evidence>
<dbReference type="GO" id="GO:0052621">
    <property type="term" value="F:diguanylate cyclase activity"/>
    <property type="evidence" value="ECO:0007669"/>
    <property type="project" value="UniProtKB-EC"/>
</dbReference>
<accession>A0A1J5STQ3</accession>
<dbReference type="InterPro" id="IPR029016">
    <property type="entry name" value="GAF-like_dom_sf"/>
</dbReference>
<name>A0A1J5STQ3_9ZZZZ</name>
<dbReference type="PANTHER" id="PTHR46663">
    <property type="entry name" value="DIGUANYLATE CYCLASE DGCT-RELATED"/>
    <property type="match status" value="1"/>
</dbReference>
<evidence type="ECO:0000313" key="4">
    <source>
        <dbReference type="EMBL" id="OIR11863.1"/>
    </source>
</evidence>
<dbReference type="Gene3D" id="3.30.70.270">
    <property type="match status" value="1"/>
</dbReference>
<dbReference type="SUPFAM" id="SSF55785">
    <property type="entry name" value="PYP-like sensor domain (PAS domain)"/>
    <property type="match status" value="2"/>
</dbReference>
<dbReference type="InterPro" id="IPR000014">
    <property type="entry name" value="PAS"/>
</dbReference>
<dbReference type="PROSITE" id="PS50887">
    <property type="entry name" value="GGDEF"/>
    <property type="match status" value="1"/>
</dbReference>
<dbReference type="SUPFAM" id="SSF55073">
    <property type="entry name" value="Nucleotide cyclase"/>
    <property type="match status" value="1"/>
</dbReference>
<dbReference type="SMART" id="SM00065">
    <property type="entry name" value="GAF"/>
    <property type="match status" value="1"/>
</dbReference>
<dbReference type="InterPro" id="IPR000700">
    <property type="entry name" value="PAS-assoc_C"/>
</dbReference>
<dbReference type="AlphaFoldDB" id="A0A1J5STQ3"/>
<dbReference type="FunFam" id="3.30.70.270:FF:000001">
    <property type="entry name" value="Diguanylate cyclase domain protein"/>
    <property type="match status" value="1"/>
</dbReference>
<dbReference type="SMART" id="SM00267">
    <property type="entry name" value="GGDEF"/>
    <property type="match status" value="1"/>
</dbReference>
<dbReference type="InterPro" id="IPR001610">
    <property type="entry name" value="PAC"/>
</dbReference>
<dbReference type="CDD" id="cd00130">
    <property type="entry name" value="PAS"/>
    <property type="match status" value="2"/>
</dbReference>
<keyword evidence="4" id="KW-0548">Nucleotidyltransferase</keyword>
<proteinExistence type="predicted"/>
<dbReference type="InterPro" id="IPR052163">
    <property type="entry name" value="DGC-Regulatory_Protein"/>
</dbReference>
<dbReference type="InterPro" id="IPR043128">
    <property type="entry name" value="Rev_trsase/Diguanyl_cyclase"/>
</dbReference>
<dbReference type="InterPro" id="IPR000160">
    <property type="entry name" value="GGDEF_dom"/>
</dbReference>
<reference evidence="4" key="1">
    <citation type="submission" date="2016-10" db="EMBL/GenBank/DDBJ databases">
        <title>Sequence of Gallionella enrichment culture.</title>
        <authorList>
            <person name="Poehlein A."/>
            <person name="Muehling M."/>
            <person name="Daniel R."/>
        </authorList>
    </citation>
    <scope>NUCLEOTIDE SEQUENCE</scope>
</reference>
<dbReference type="SMART" id="SM00086">
    <property type="entry name" value="PAC"/>
    <property type="match status" value="2"/>
</dbReference>